<dbReference type="RefSeq" id="WP_084113949.1">
    <property type="nucleotide sequence ID" value="NZ_FWXH01000002.1"/>
</dbReference>
<keyword evidence="2" id="KW-1185">Reference proteome</keyword>
<dbReference type="EMBL" id="FWXH01000002">
    <property type="protein sequence ID" value="SMC19286.1"/>
    <property type="molecule type" value="Genomic_DNA"/>
</dbReference>
<sequence length="88" mass="9265">MMISETVNLSASITLKDGTGTDIIVAYVTTSLDGGTENFNIALSVQNKVLLDTAGATNTVGETAAQQYTEFETAVKARAKELGYVIFA</sequence>
<proteinExistence type="predicted"/>
<dbReference type="AlphaFoldDB" id="A0A1W1X5T7"/>
<name>A0A1W1X5T7_9CLOT</name>
<accession>A0A1W1X5T7</accession>
<dbReference type="OrthoDB" id="1927454at2"/>
<organism evidence="1 2">
    <name type="scientific">Clostridium acidisoli DSM 12555</name>
    <dbReference type="NCBI Taxonomy" id="1121291"/>
    <lineage>
        <taxon>Bacteria</taxon>
        <taxon>Bacillati</taxon>
        <taxon>Bacillota</taxon>
        <taxon>Clostridia</taxon>
        <taxon>Eubacteriales</taxon>
        <taxon>Clostridiaceae</taxon>
        <taxon>Clostridium</taxon>
    </lineage>
</organism>
<reference evidence="1 2" key="1">
    <citation type="submission" date="2017-04" db="EMBL/GenBank/DDBJ databases">
        <authorList>
            <person name="Afonso C.L."/>
            <person name="Miller P.J."/>
            <person name="Scott M.A."/>
            <person name="Spackman E."/>
            <person name="Goraichik I."/>
            <person name="Dimitrov K.M."/>
            <person name="Suarez D.L."/>
            <person name="Swayne D.E."/>
        </authorList>
    </citation>
    <scope>NUCLEOTIDE SEQUENCE [LARGE SCALE GENOMIC DNA]</scope>
    <source>
        <strain evidence="1 2">DSM 12555</strain>
    </source>
</reference>
<evidence type="ECO:0000313" key="1">
    <source>
        <dbReference type="EMBL" id="SMC19286.1"/>
    </source>
</evidence>
<evidence type="ECO:0000313" key="2">
    <source>
        <dbReference type="Proteomes" id="UP000192468"/>
    </source>
</evidence>
<protein>
    <submittedName>
        <fullName evidence="1">Uncharacterized protein</fullName>
    </submittedName>
</protein>
<gene>
    <name evidence="1" type="ORF">SAMN02745134_00788</name>
</gene>
<dbReference type="Proteomes" id="UP000192468">
    <property type="component" value="Unassembled WGS sequence"/>
</dbReference>
<dbReference type="STRING" id="1121291.SAMN02745134_00788"/>